<dbReference type="RefSeq" id="WP_146683118.1">
    <property type="nucleotide sequence ID" value="NZ_CP019646.1"/>
</dbReference>
<dbReference type="UniPathway" id="UPA00391"/>
<comment type="catalytic activity">
    <reaction evidence="10">
        <text>7,8-dihydroneopterin 3'-triphosphate + H2O = 6-carboxy-5,6,7,8-tetrahydropterin + triphosphate + acetaldehyde + 2 H(+)</text>
        <dbReference type="Rhea" id="RHEA:27966"/>
        <dbReference type="ChEBI" id="CHEBI:15343"/>
        <dbReference type="ChEBI" id="CHEBI:15377"/>
        <dbReference type="ChEBI" id="CHEBI:15378"/>
        <dbReference type="ChEBI" id="CHEBI:18036"/>
        <dbReference type="ChEBI" id="CHEBI:58462"/>
        <dbReference type="ChEBI" id="CHEBI:61032"/>
        <dbReference type="EC" id="4.1.2.50"/>
    </reaction>
</comment>
<dbReference type="Gene3D" id="3.30.479.10">
    <property type="entry name" value="6-pyruvoyl tetrahydropterin synthase/QueD"/>
    <property type="match status" value="1"/>
</dbReference>
<dbReference type="OrthoDB" id="9804698at2"/>
<proteinExistence type="inferred from homology"/>
<dbReference type="PANTHER" id="PTHR12589:SF7">
    <property type="entry name" value="6-PYRUVOYL TETRAHYDROBIOPTERIN SYNTHASE"/>
    <property type="match status" value="1"/>
</dbReference>
<evidence type="ECO:0000256" key="7">
    <source>
        <dbReference type="ARBA" id="ARBA00022833"/>
    </source>
</evidence>
<evidence type="ECO:0000256" key="10">
    <source>
        <dbReference type="ARBA" id="ARBA00048807"/>
    </source>
</evidence>
<gene>
    <name evidence="11" type="ORF">SMSP2_01247</name>
</gene>
<evidence type="ECO:0000313" key="11">
    <source>
        <dbReference type="EMBL" id="AQQ70885.1"/>
    </source>
</evidence>
<accession>A0A1Q2MDW6</accession>
<comment type="similarity">
    <text evidence="3">Belongs to the PTPS family. QueD subfamily.</text>
</comment>
<evidence type="ECO:0000256" key="8">
    <source>
        <dbReference type="ARBA" id="ARBA00023239"/>
    </source>
</evidence>
<dbReference type="SUPFAM" id="SSF55620">
    <property type="entry name" value="Tetrahydrobiopterin biosynthesis enzymes-like"/>
    <property type="match status" value="1"/>
</dbReference>
<dbReference type="EC" id="4.1.2.50" evidence="4"/>
<organism evidence="11 12">
    <name type="scientific">Limihaloglobus sulfuriphilus</name>
    <dbReference type="NCBI Taxonomy" id="1851148"/>
    <lineage>
        <taxon>Bacteria</taxon>
        <taxon>Pseudomonadati</taxon>
        <taxon>Planctomycetota</taxon>
        <taxon>Phycisphaerae</taxon>
        <taxon>Sedimentisphaerales</taxon>
        <taxon>Sedimentisphaeraceae</taxon>
        <taxon>Limihaloglobus</taxon>
    </lineage>
</organism>
<name>A0A1Q2MDW6_9BACT</name>
<dbReference type="EMBL" id="CP019646">
    <property type="protein sequence ID" value="AQQ70885.1"/>
    <property type="molecule type" value="Genomic_DNA"/>
</dbReference>
<keyword evidence="6" id="KW-0479">Metal-binding</keyword>
<evidence type="ECO:0000256" key="6">
    <source>
        <dbReference type="ARBA" id="ARBA00022723"/>
    </source>
</evidence>
<dbReference type="Pfam" id="PF01242">
    <property type="entry name" value="PTPS"/>
    <property type="match status" value="1"/>
</dbReference>
<comment type="cofactor">
    <cofactor evidence="1">
        <name>Zn(2+)</name>
        <dbReference type="ChEBI" id="CHEBI:29105"/>
    </cofactor>
</comment>
<keyword evidence="8" id="KW-0456">Lyase</keyword>
<evidence type="ECO:0000256" key="2">
    <source>
        <dbReference type="ARBA" id="ARBA00005061"/>
    </source>
</evidence>
<dbReference type="STRING" id="1851148.SMSP2_01247"/>
<evidence type="ECO:0000256" key="5">
    <source>
        <dbReference type="ARBA" id="ARBA00018141"/>
    </source>
</evidence>
<comment type="pathway">
    <text evidence="2">Purine metabolism; 7-cyano-7-deazaguanine biosynthesis.</text>
</comment>
<dbReference type="InterPro" id="IPR007115">
    <property type="entry name" value="6-PTP_synth/QueD"/>
</dbReference>
<protein>
    <recommendedName>
        <fullName evidence="5">6-carboxy-5,6,7,8-tetrahydropterin synthase</fullName>
        <ecNumber evidence="4">4.1.2.50</ecNumber>
    </recommendedName>
    <alternativeName>
        <fullName evidence="9">Queuosine biosynthesis protein QueD</fullName>
    </alternativeName>
</protein>
<dbReference type="GO" id="GO:0070497">
    <property type="term" value="F:6-carboxytetrahydropterin synthase activity"/>
    <property type="evidence" value="ECO:0007669"/>
    <property type="project" value="UniProtKB-EC"/>
</dbReference>
<dbReference type="Proteomes" id="UP000188181">
    <property type="component" value="Chromosome"/>
</dbReference>
<evidence type="ECO:0000256" key="1">
    <source>
        <dbReference type="ARBA" id="ARBA00001947"/>
    </source>
</evidence>
<dbReference type="GO" id="GO:0046872">
    <property type="term" value="F:metal ion binding"/>
    <property type="evidence" value="ECO:0007669"/>
    <property type="project" value="UniProtKB-KW"/>
</dbReference>
<evidence type="ECO:0000256" key="4">
    <source>
        <dbReference type="ARBA" id="ARBA00012982"/>
    </source>
</evidence>
<dbReference type="InterPro" id="IPR038418">
    <property type="entry name" value="6-PTP_synth/QueD_sf"/>
</dbReference>
<dbReference type="KEGG" id="pbas:SMSP2_01247"/>
<keyword evidence="12" id="KW-1185">Reference proteome</keyword>
<evidence type="ECO:0000256" key="3">
    <source>
        <dbReference type="ARBA" id="ARBA00008900"/>
    </source>
</evidence>
<dbReference type="AlphaFoldDB" id="A0A1Q2MDW6"/>
<evidence type="ECO:0000313" key="12">
    <source>
        <dbReference type="Proteomes" id="UP000188181"/>
    </source>
</evidence>
<sequence length="269" mass="30905">MPSLSREIRFTVNPFSSNRLKGANSYCSSPSGEGLGLFFGLWVEVGGDVDADTGFVVNLVDIDRLVRLNVVPVFVEKICEKYRNGREVSFCDIVELLKYSAQILKDKFSPQKLLSLKLFLNPYRTLRYLTESEKVIYYSEKFEFAAMHRLWNSSFSDEKNFRIFGKCANPNGHGHNYIAEVTAAVECGTEFEFGSFQKVVDENFISILDHKNLNADVEYFRTANPTLENITRFGWKVLKDRIVPARLHRIKVWENNRAFCSYEGEAESQ</sequence>
<evidence type="ECO:0000256" key="9">
    <source>
        <dbReference type="ARBA" id="ARBA00031449"/>
    </source>
</evidence>
<reference evidence="12" key="1">
    <citation type="submission" date="2017-02" db="EMBL/GenBank/DDBJ databases">
        <title>Comparative genomics and description of representatives of a novel lineage of planctomycetes thriving in anoxic sediments.</title>
        <authorList>
            <person name="Spring S."/>
            <person name="Bunk B."/>
            <person name="Sproer C."/>
        </authorList>
    </citation>
    <scope>NUCLEOTIDE SEQUENCE [LARGE SCALE GENOMIC DNA]</scope>
    <source>
        <strain evidence="12">SM-Chi-D1</strain>
    </source>
</reference>
<keyword evidence="7" id="KW-0862">Zinc</keyword>
<dbReference type="PANTHER" id="PTHR12589">
    <property type="entry name" value="PYRUVOYL TETRAHYDROBIOPTERIN SYNTHASE"/>
    <property type="match status" value="1"/>
</dbReference>